<dbReference type="Proteomes" id="UP000716291">
    <property type="component" value="Unassembled WGS sequence"/>
</dbReference>
<proteinExistence type="predicted"/>
<feature type="domain" description="Retrotransposon gag" evidence="1">
    <location>
        <begin position="63"/>
        <end position="151"/>
    </location>
</feature>
<protein>
    <recommendedName>
        <fullName evidence="1">Retrotransposon gag domain-containing protein</fullName>
    </recommendedName>
</protein>
<dbReference type="AlphaFoldDB" id="A0A9P6WWC4"/>
<reference evidence="2" key="1">
    <citation type="journal article" date="2020" name="Microb. Genom.">
        <title>Genetic diversity of clinical and environmental Mucorales isolates obtained from an investigation of mucormycosis cases among solid organ transplant recipients.</title>
        <authorList>
            <person name="Nguyen M.H."/>
            <person name="Kaul D."/>
            <person name="Muto C."/>
            <person name="Cheng S.J."/>
            <person name="Richter R.A."/>
            <person name="Bruno V.M."/>
            <person name="Liu G."/>
            <person name="Beyhan S."/>
            <person name="Sundermann A.J."/>
            <person name="Mounaud S."/>
            <person name="Pasculle A.W."/>
            <person name="Nierman W.C."/>
            <person name="Driscoll E."/>
            <person name="Cumbie R."/>
            <person name="Clancy C.J."/>
            <person name="Dupont C.L."/>
        </authorList>
    </citation>
    <scope>NUCLEOTIDE SEQUENCE</scope>
    <source>
        <strain evidence="2">GL11</strain>
    </source>
</reference>
<gene>
    <name evidence="2" type="ORF">G6F64_013124</name>
</gene>
<accession>A0A9P6WWC4</accession>
<keyword evidence="3" id="KW-1185">Reference proteome</keyword>
<sequence>MNDGYISFARLNTTTADINPKHRRYATPIFRGNGKDDPLEWLLAFEKLQKFYKWTDEETISEFMMALHGHAALWWDNVEGDTENLTYKQIKSLFTDYFGGDDAAVSAAIAKMVILRQNKESMVTFGTKLMTHIRRSTNESPMQMYFFYRAVDKDTAQMVARREPKSLKEAVDYAIRMERLDLERRAATSDDFNRGVAQLISFGNPGKNSTSVPHADSDSEPMEGVIHGTINAQQRSRKLARKSPQDSGCYIIGGI</sequence>
<dbReference type="Pfam" id="PF03732">
    <property type="entry name" value="Retrotrans_gag"/>
    <property type="match status" value="1"/>
</dbReference>
<evidence type="ECO:0000313" key="2">
    <source>
        <dbReference type="EMBL" id="KAG1296916.1"/>
    </source>
</evidence>
<name>A0A9P6WWC4_RHIOR</name>
<dbReference type="InterPro" id="IPR005162">
    <property type="entry name" value="Retrotrans_gag_dom"/>
</dbReference>
<evidence type="ECO:0000313" key="3">
    <source>
        <dbReference type="Proteomes" id="UP000716291"/>
    </source>
</evidence>
<evidence type="ECO:0000259" key="1">
    <source>
        <dbReference type="Pfam" id="PF03732"/>
    </source>
</evidence>
<organism evidence="2 3">
    <name type="scientific">Rhizopus oryzae</name>
    <name type="common">Mucormycosis agent</name>
    <name type="synonym">Rhizopus arrhizus var. delemar</name>
    <dbReference type="NCBI Taxonomy" id="64495"/>
    <lineage>
        <taxon>Eukaryota</taxon>
        <taxon>Fungi</taxon>
        <taxon>Fungi incertae sedis</taxon>
        <taxon>Mucoromycota</taxon>
        <taxon>Mucoromycotina</taxon>
        <taxon>Mucoromycetes</taxon>
        <taxon>Mucorales</taxon>
        <taxon>Mucorineae</taxon>
        <taxon>Rhizopodaceae</taxon>
        <taxon>Rhizopus</taxon>
    </lineage>
</organism>
<comment type="caution">
    <text evidence="2">The sequence shown here is derived from an EMBL/GenBank/DDBJ whole genome shotgun (WGS) entry which is preliminary data.</text>
</comment>
<dbReference type="EMBL" id="JAANQT010004842">
    <property type="protein sequence ID" value="KAG1296916.1"/>
    <property type="molecule type" value="Genomic_DNA"/>
</dbReference>